<feature type="non-terminal residue" evidence="2">
    <location>
        <position position="157"/>
    </location>
</feature>
<keyword evidence="3" id="KW-1185">Reference proteome</keyword>
<evidence type="ECO:0000313" key="3">
    <source>
        <dbReference type="Proteomes" id="UP000266841"/>
    </source>
</evidence>
<reference evidence="2 3" key="1">
    <citation type="journal article" date="2012" name="Genome Biol.">
        <title>Genome and low-iron response of an oceanic diatom adapted to chronic iron limitation.</title>
        <authorList>
            <person name="Lommer M."/>
            <person name="Specht M."/>
            <person name="Roy A.S."/>
            <person name="Kraemer L."/>
            <person name="Andreson R."/>
            <person name="Gutowska M.A."/>
            <person name="Wolf J."/>
            <person name="Bergner S.V."/>
            <person name="Schilhabel M.B."/>
            <person name="Klostermeier U.C."/>
            <person name="Beiko R.G."/>
            <person name="Rosenstiel P."/>
            <person name="Hippler M."/>
            <person name="Laroche J."/>
        </authorList>
    </citation>
    <scope>NUCLEOTIDE SEQUENCE [LARGE SCALE GENOMIC DNA]</scope>
    <source>
        <strain evidence="2 3">CCMP1005</strain>
    </source>
</reference>
<feature type="compositionally biased region" description="Basic and acidic residues" evidence="1">
    <location>
        <begin position="66"/>
        <end position="80"/>
    </location>
</feature>
<comment type="caution">
    <text evidence="2">The sequence shown here is derived from an EMBL/GenBank/DDBJ whole genome shotgun (WGS) entry which is preliminary data.</text>
</comment>
<dbReference type="EMBL" id="AGNL01042945">
    <property type="protein sequence ID" value="EJK50797.1"/>
    <property type="molecule type" value="Genomic_DNA"/>
</dbReference>
<protein>
    <submittedName>
        <fullName evidence="2">Uncharacterized protein</fullName>
    </submittedName>
</protein>
<dbReference type="AlphaFoldDB" id="K0RVT8"/>
<gene>
    <name evidence="2" type="ORF">THAOC_30102</name>
</gene>
<sequence>MHGQIGWRGGSRVGEECSRRYGGAVAVAVAVAADGRQRQLKKLLRSARDDLARRRKSLAGRLLPDSGKDGRQRDRHDRRAPGSHPARRRLHHLLPPRQAPPEPAARTSYGPPVGSLHRPPLLGQPPARGALSGALSSDEDGSGDEADDSVGDMRSGR</sequence>
<accession>K0RVT8</accession>
<feature type="compositionally biased region" description="Acidic residues" evidence="1">
    <location>
        <begin position="137"/>
        <end position="150"/>
    </location>
</feature>
<evidence type="ECO:0000256" key="1">
    <source>
        <dbReference type="SAM" id="MobiDB-lite"/>
    </source>
</evidence>
<feature type="compositionally biased region" description="Basic residues" evidence="1">
    <location>
        <begin position="85"/>
        <end position="94"/>
    </location>
</feature>
<feature type="region of interest" description="Disordered" evidence="1">
    <location>
        <begin position="54"/>
        <end position="157"/>
    </location>
</feature>
<name>K0RVT8_THAOC</name>
<proteinExistence type="predicted"/>
<evidence type="ECO:0000313" key="2">
    <source>
        <dbReference type="EMBL" id="EJK50797.1"/>
    </source>
</evidence>
<organism evidence="2 3">
    <name type="scientific">Thalassiosira oceanica</name>
    <name type="common">Marine diatom</name>
    <dbReference type="NCBI Taxonomy" id="159749"/>
    <lineage>
        <taxon>Eukaryota</taxon>
        <taxon>Sar</taxon>
        <taxon>Stramenopiles</taxon>
        <taxon>Ochrophyta</taxon>
        <taxon>Bacillariophyta</taxon>
        <taxon>Coscinodiscophyceae</taxon>
        <taxon>Thalassiosirophycidae</taxon>
        <taxon>Thalassiosirales</taxon>
        <taxon>Thalassiosiraceae</taxon>
        <taxon>Thalassiosira</taxon>
    </lineage>
</organism>
<dbReference type="Proteomes" id="UP000266841">
    <property type="component" value="Unassembled WGS sequence"/>
</dbReference>